<dbReference type="Gramene" id="Pp3c27_4210V3.1">
    <property type="protein sequence ID" value="Pp3c27_4210V3.1"/>
    <property type="gene ID" value="Pp3c27_4210"/>
</dbReference>
<evidence type="ECO:0000313" key="1">
    <source>
        <dbReference type="EMBL" id="PNR26328.1"/>
    </source>
</evidence>
<reference evidence="1 3" key="2">
    <citation type="journal article" date="2018" name="Plant J.">
        <title>The Physcomitrella patens chromosome-scale assembly reveals moss genome structure and evolution.</title>
        <authorList>
            <person name="Lang D."/>
            <person name="Ullrich K.K."/>
            <person name="Murat F."/>
            <person name="Fuchs J."/>
            <person name="Jenkins J."/>
            <person name="Haas F.B."/>
            <person name="Piednoel M."/>
            <person name="Gundlach H."/>
            <person name="Van Bel M."/>
            <person name="Meyberg R."/>
            <person name="Vives C."/>
            <person name="Morata J."/>
            <person name="Symeonidi A."/>
            <person name="Hiss M."/>
            <person name="Muchero W."/>
            <person name="Kamisugi Y."/>
            <person name="Saleh O."/>
            <person name="Blanc G."/>
            <person name="Decker E.L."/>
            <person name="van Gessel N."/>
            <person name="Grimwood J."/>
            <person name="Hayes R.D."/>
            <person name="Graham S.W."/>
            <person name="Gunter L.E."/>
            <person name="McDaniel S.F."/>
            <person name="Hoernstein S.N.W."/>
            <person name="Larsson A."/>
            <person name="Li F.W."/>
            <person name="Perroud P.F."/>
            <person name="Phillips J."/>
            <person name="Ranjan P."/>
            <person name="Rokshar D.S."/>
            <person name="Rothfels C.J."/>
            <person name="Schneider L."/>
            <person name="Shu S."/>
            <person name="Stevenson D.W."/>
            <person name="Thummler F."/>
            <person name="Tillich M."/>
            <person name="Villarreal Aguilar J.C."/>
            <person name="Widiez T."/>
            <person name="Wong G.K."/>
            <person name="Wymore A."/>
            <person name="Zhang Y."/>
            <person name="Zimmer A.D."/>
            <person name="Quatrano R.S."/>
            <person name="Mayer K.F.X."/>
            <person name="Goodstein D."/>
            <person name="Casacuberta J.M."/>
            <person name="Vandepoele K."/>
            <person name="Reski R."/>
            <person name="Cuming A.C."/>
            <person name="Tuskan G.A."/>
            <person name="Maumus F."/>
            <person name="Salse J."/>
            <person name="Schmutz J."/>
            <person name="Rensing S.A."/>
        </authorList>
    </citation>
    <scope>NUCLEOTIDE SEQUENCE [LARGE SCALE GENOMIC DNA]</scope>
    <source>
        <strain evidence="2 3">cv. Gransden 2004</strain>
    </source>
</reference>
<dbReference type="AlphaFoldDB" id="A0A2K1IAN5"/>
<dbReference type="PaxDb" id="3218-PP1S54_59V6.1"/>
<dbReference type="InParanoid" id="A0A2K1IAN5"/>
<name>A0A2K1IAN5_PHYPA</name>
<dbReference type="EMBL" id="ABEU02000027">
    <property type="protein sequence ID" value="PNR26328.1"/>
    <property type="molecule type" value="Genomic_DNA"/>
</dbReference>
<dbReference type="Proteomes" id="UP000006727">
    <property type="component" value="Chromosome 27"/>
</dbReference>
<evidence type="ECO:0000313" key="2">
    <source>
        <dbReference type="EnsemblPlants" id="Pp3c27_4210V3.1"/>
    </source>
</evidence>
<reference evidence="2" key="3">
    <citation type="submission" date="2020-12" db="UniProtKB">
        <authorList>
            <consortium name="EnsemblPlants"/>
        </authorList>
    </citation>
    <scope>IDENTIFICATION</scope>
</reference>
<accession>A0A2K1IAN5</accession>
<proteinExistence type="predicted"/>
<keyword evidence="3" id="KW-1185">Reference proteome</keyword>
<gene>
    <name evidence="1" type="ORF">PHYPA_030903</name>
</gene>
<evidence type="ECO:0000313" key="3">
    <source>
        <dbReference type="Proteomes" id="UP000006727"/>
    </source>
</evidence>
<protein>
    <submittedName>
        <fullName evidence="1 2">Uncharacterized protein</fullName>
    </submittedName>
</protein>
<dbReference type="EnsemblPlants" id="Pp3c27_4210V3.1">
    <property type="protein sequence ID" value="Pp3c27_4210V3.1"/>
    <property type="gene ID" value="Pp3c27_4210"/>
</dbReference>
<reference evidence="1 3" key="1">
    <citation type="journal article" date="2008" name="Science">
        <title>The Physcomitrella genome reveals evolutionary insights into the conquest of land by plants.</title>
        <authorList>
            <person name="Rensing S."/>
            <person name="Lang D."/>
            <person name="Zimmer A."/>
            <person name="Terry A."/>
            <person name="Salamov A."/>
            <person name="Shapiro H."/>
            <person name="Nishiyama T."/>
            <person name="Perroud P.-F."/>
            <person name="Lindquist E."/>
            <person name="Kamisugi Y."/>
            <person name="Tanahashi T."/>
            <person name="Sakakibara K."/>
            <person name="Fujita T."/>
            <person name="Oishi K."/>
            <person name="Shin-I T."/>
            <person name="Kuroki Y."/>
            <person name="Toyoda A."/>
            <person name="Suzuki Y."/>
            <person name="Hashimoto A."/>
            <person name="Yamaguchi K."/>
            <person name="Sugano A."/>
            <person name="Kohara Y."/>
            <person name="Fujiyama A."/>
            <person name="Anterola A."/>
            <person name="Aoki S."/>
            <person name="Ashton N."/>
            <person name="Barbazuk W.B."/>
            <person name="Barker E."/>
            <person name="Bennetzen J."/>
            <person name="Bezanilla M."/>
            <person name="Blankenship R."/>
            <person name="Cho S.H."/>
            <person name="Dutcher S."/>
            <person name="Estelle M."/>
            <person name="Fawcett J.A."/>
            <person name="Gundlach H."/>
            <person name="Hanada K."/>
            <person name="Heyl A."/>
            <person name="Hicks K.A."/>
            <person name="Hugh J."/>
            <person name="Lohr M."/>
            <person name="Mayer K."/>
            <person name="Melkozernov A."/>
            <person name="Murata T."/>
            <person name="Nelson D."/>
            <person name="Pils B."/>
            <person name="Prigge M."/>
            <person name="Reiss B."/>
            <person name="Renner T."/>
            <person name="Rombauts S."/>
            <person name="Rushton P."/>
            <person name="Sanderfoot A."/>
            <person name="Schween G."/>
            <person name="Shiu S.-H."/>
            <person name="Stueber K."/>
            <person name="Theodoulou F.L."/>
            <person name="Tu H."/>
            <person name="Van de Peer Y."/>
            <person name="Verrier P.J."/>
            <person name="Waters E."/>
            <person name="Wood A."/>
            <person name="Yang L."/>
            <person name="Cove D."/>
            <person name="Cuming A."/>
            <person name="Hasebe M."/>
            <person name="Lucas S."/>
            <person name="Mishler D.B."/>
            <person name="Reski R."/>
            <person name="Grigoriev I."/>
            <person name="Quatrano R.S."/>
            <person name="Boore J.L."/>
        </authorList>
    </citation>
    <scope>NUCLEOTIDE SEQUENCE [LARGE SCALE GENOMIC DNA]</scope>
    <source>
        <strain evidence="2 3">cv. Gransden 2004</strain>
    </source>
</reference>
<organism evidence="1">
    <name type="scientific">Physcomitrium patens</name>
    <name type="common">Spreading-leaved earth moss</name>
    <name type="synonym">Physcomitrella patens</name>
    <dbReference type="NCBI Taxonomy" id="3218"/>
    <lineage>
        <taxon>Eukaryota</taxon>
        <taxon>Viridiplantae</taxon>
        <taxon>Streptophyta</taxon>
        <taxon>Embryophyta</taxon>
        <taxon>Bryophyta</taxon>
        <taxon>Bryophytina</taxon>
        <taxon>Bryopsida</taxon>
        <taxon>Funariidae</taxon>
        <taxon>Funariales</taxon>
        <taxon>Funariaceae</taxon>
        <taxon>Physcomitrium</taxon>
    </lineage>
</organism>
<sequence>MVVCVPPGVARVRVKREVELLEMGLLVVREGWNTRQAIYPAVVSYFIENYRSQAVWRCYALRRPPSLRRTKELNLSGPKLQREEISVGCFKEELLKQTLRVSRQPLKAHQVTSSLDSIVNANSRSCVNTSSTTTSSEQSFVTVNSVRQGVLRGKSLYDRQDAYSTLQGLFQRATTTKLRGLYRLFATTRQGAEWSTAFRVLTQELRIRFFRSRTDTSTHAIEFRTLI</sequence>